<accession>A0A4Z2HZJ6</accession>
<name>A0A4Z2HZJ6_9TELE</name>
<gene>
    <name evidence="1" type="ORF">EYF80_019048</name>
</gene>
<evidence type="ECO:0000313" key="2">
    <source>
        <dbReference type="Proteomes" id="UP000314294"/>
    </source>
</evidence>
<sequence length="117" mass="13517">MELECVVSLTSPFLTVMDCLRGVVSSLMLDRKFWEIRKASCRSGWSGDFSKLSVRLAALLRGLHSQLVVVHKRSVDSELAGLMERERERERERKQKCLMNIFSHVNMFVTVLLEEMV</sequence>
<dbReference type="Proteomes" id="UP000314294">
    <property type="component" value="Unassembled WGS sequence"/>
</dbReference>
<organism evidence="1 2">
    <name type="scientific">Liparis tanakae</name>
    <name type="common">Tanaka's snailfish</name>
    <dbReference type="NCBI Taxonomy" id="230148"/>
    <lineage>
        <taxon>Eukaryota</taxon>
        <taxon>Metazoa</taxon>
        <taxon>Chordata</taxon>
        <taxon>Craniata</taxon>
        <taxon>Vertebrata</taxon>
        <taxon>Euteleostomi</taxon>
        <taxon>Actinopterygii</taxon>
        <taxon>Neopterygii</taxon>
        <taxon>Teleostei</taxon>
        <taxon>Neoteleostei</taxon>
        <taxon>Acanthomorphata</taxon>
        <taxon>Eupercaria</taxon>
        <taxon>Perciformes</taxon>
        <taxon>Cottioidei</taxon>
        <taxon>Cottales</taxon>
        <taxon>Liparidae</taxon>
        <taxon>Liparis</taxon>
    </lineage>
</organism>
<dbReference type="AlphaFoldDB" id="A0A4Z2HZJ6"/>
<comment type="caution">
    <text evidence="1">The sequence shown here is derived from an EMBL/GenBank/DDBJ whole genome shotgun (WGS) entry which is preliminary data.</text>
</comment>
<proteinExistence type="predicted"/>
<protein>
    <submittedName>
        <fullName evidence="1">Uncharacterized protein</fullName>
    </submittedName>
</protein>
<keyword evidence="2" id="KW-1185">Reference proteome</keyword>
<reference evidence="1 2" key="1">
    <citation type="submission" date="2019-03" db="EMBL/GenBank/DDBJ databases">
        <title>First draft genome of Liparis tanakae, snailfish: a comprehensive survey of snailfish specific genes.</title>
        <authorList>
            <person name="Kim W."/>
            <person name="Song I."/>
            <person name="Jeong J.-H."/>
            <person name="Kim D."/>
            <person name="Kim S."/>
            <person name="Ryu S."/>
            <person name="Song J.Y."/>
            <person name="Lee S.K."/>
        </authorList>
    </citation>
    <scope>NUCLEOTIDE SEQUENCE [LARGE SCALE GENOMIC DNA]</scope>
    <source>
        <tissue evidence="1">Muscle</tissue>
    </source>
</reference>
<dbReference type="EMBL" id="SRLO01000159">
    <property type="protein sequence ID" value="TNN70765.1"/>
    <property type="molecule type" value="Genomic_DNA"/>
</dbReference>
<evidence type="ECO:0000313" key="1">
    <source>
        <dbReference type="EMBL" id="TNN70765.1"/>
    </source>
</evidence>